<evidence type="ECO:0000313" key="5">
    <source>
        <dbReference type="EMBL" id="NIJ06462.1"/>
    </source>
</evidence>
<keyword evidence="6" id="KW-1185">Reference proteome</keyword>
<protein>
    <submittedName>
        <fullName evidence="5">Phospholipid-binding lipoprotein MlaA</fullName>
    </submittedName>
</protein>
<dbReference type="PROSITE" id="PS51257">
    <property type="entry name" value="PROKAR_LIPOPROTEIN"/>
    <property type="match status" value="1"/>
</dbReference>
<organism evidence="5 6">
    <name type="scientific">Sphingomonas vulcanisoli</name>
    <dbReference type="NCBI Taxonomy" id="1658060"/>
    <lineage>
        <taxon>Bacteria</taxon>
        <taxon>Pseudomonadati</taxon>
        <taxon>Pseudomonadota</taxon>
        <taxon>Alphaproteobacteria</taxon>
        <taxon>Sphingomonadales</taxon>
        <taxon>Sphingomonadaceae</taxon>
        <taxon>Sphingomonas</taxon>
    </lineage>
</organism>
<dbReference type="InterPro" id="IPR007428">
    <property type="entry name" value="MlaA"/>
</dbReference>
<dbReference type="PANTHER" id="PTHR30035">
    <property type="entry name" value="LIPOPROTEIN VACJ-RELATED"/>
    <property type="match status" value="1"/>
</dbReference>
<feature type="compositionally biased region" description="Acidic residues" evidence="3">
    <location>
        <begin position="242"/>
        <end position="256"/>
    </location>
</feature>
<dbReference type="EMBL" id="JAAOZC010000001">
    <property type="protein sequence ID" value="NIJ06462.1"/>
    <property type="molecule type" value="Genomic_DNA"/>
</dbReference>
<comment type="similarity">
    <text evidence="1">Belongs to the MlaA family.</text>
</comment>
<dbReference type="PRINTS" id="PR01805">
    <property type="entry name" value="VACJLIPOPROT"/>
</dbReference>
<feature type="signal peptide" evidence="4">
    <location>
        <begin position="1"/>
        <end position="25"/>
    </location>
</feature>
<feature type="compositionally biased region" description="Low complexity" evidence="3">
    <location>
        <begin position="276"/>
        <end position="299"/>
    </location>
</feature>
<dbReference type="Pfam" id="PF04333">
    <property type="entry name" value="MlaA"/>
    <property type="match status" value="1"/>
</dbReference>
<reference evidence="5 6" key="1">
    <citation type="submission" date="2020-03" db="EMBL/GenBank/DDBJ databases">
        <title>Genomic Encyclopedia of Type Strains, Phase III (KMG-III): the genomes of soil and plant-associated and newly described type strains.</title>
        <authorList>
            <person name="Whitman W."/>
        </authorList>
    </citation>
    <scope>NUCLEOTIDE SEQUENCE [LARGE SCALE GENOMIC DNA]</scope>
    <source>
        <strain evidence="5 6">CECT 8804</strain>
    </source>
</reference>
<evidence type="ECO:0000256" key="4">
    <source>
        <dbReference type="SAM" id="SignalP"/>
    </source>
</evidence>
<accession>A0ABX0TPZ0</accession>
<feature type="region of interest" description="Disordered" evidence="3">
    <location>
        <begin position="242"/>
        <end position="318"/>
    </location>
</feature>
<gene>
    <name evidence="5" type="ORF">FHS31_000044</name>
</gene>
<feature type="compositionally biased region" description="Pro residues" evidence="3">
    <location>
        <begin position="307"/>
        <end position="318"/>
    </location>
</feature>
<keyword evidence="5" id="KW-0449">Lipoprotein</keyword>
<keyword evidence="2 4" id="KW-0732">Signal</keyword>
<evidence type="ECO:0000256" key="3">
    <source>
        <dbReference type="SAM" id="MobiDB-lite"/>
    </source>
</evidence>
<dbReference type="RefSeq" id="WP_167070930.1">
    <property type="nucleotide sequence ID" value="NZ_JAAOZC010000001.1"/>
</dbReference>
<name>A0ABX0TPZ0_9SPHN</name>
<dbReference type="PANTHER" id="PTHR30035:SF3">
    <property type="entry name" value="INTERMEMBRANE PHOSPHOLIPID TRANSPORT SYSTEM LIPOPROTEIN MLAA"/>
    <property type="match status" value="1"/>
</dbReference>
<dbReference type="Proteomes" id="UP000727456">
    <property type="component" value="Unassembled WGS sequence"/>
</dbReference>
<feature type="chain" id="PRO_5045381937" evidence="4">
    <location>
        <begin position="26"/>
        <end position="318"/>
    </location>
</feature>
<comment type="caution">
    <text evidence="5">The sequence shown here is derived from an EMBL/GenBank/DDBJ whole genome shotgun (WGS) entry which is preliminary data.</text>
</comment>
<sequence length="318" mass="33539">MSAAPIKARRAAPRLIGLTAFVLLAGCAHVPGQDRLAEKDPLEKFNRGMWNVNMAADRVVMKPVTKVYRAVAPKPVRSGITNFFSNVTEPWSFLNNLLQGKPERAGRNLQRFVVNTTFGLAGLFDRATKLGVQPAPEDLGQTLAVWGVNGGPYLVLPLLGPSTMRDAVGSGVAAYGDPVNIAINHADVNVWYKRGYRAAGIVNARSELIESGGDAFLKSSLDPYAAARSAYLQRRRAQILDKEDDGGADLPGDDTPGEAVPTPAGGDAGSLPPKPAEAAAVAHEEGPAAAPATEAPVVEKSPEQGKMPPPEPVATPKE</sequence>
<evidence type="ECO:0000256" key="1">
    <source>
        <dbReference type="ARBA" id="ARBA00010634"/>
    </source>
</evidence>
<evidence type="ECO:0000313" key="6">
    <source>
        <dbReference type="Proteomes" id="UP000727456"/>
    </source>
</evidence>
<proteinExistence type="inferred from homology"/>
<evidence type="ECO:0000256" key="2">
    <source>
        <dbReference type="ARBA" id="ARBA00022729"/>
    </source>
</evidence>